<dbReference type="AlphaFoldDB" id="A0A9P7I1R4"/>
<dbReference type="OrthoDB" id="5095680at2759"/>
<name>A0A9P7I1R4_9HYPO</name>
<protein>
    <submittedName>
        <fullName evidence="3">Uncharacterized protein</fullName>
    </submittedName>
</protein>
<evidence type="ECO:0000313" key="4">
    <source>
        <dbReference type="Proteomes" id="UP000750502"/>
    </source>
</evidence>
<reference evidence="3" key="2">
    <citation type="submission" date="2020-10" db="EMBL/GenBank/DDBJ databases">
        <authorList>
            <person name="Peck L.D."/>
            <person name="Nowell R.W."/>
            <person name="Flood J."/>
            <person name="Ryan M.J."/>
            <person name="Barraclough T.G."/>
        </authorList>
    </citation>
    <scope>NUCLEOTIDE SEQUENCE</scope>
    <source>
        <strain evidence="3">IMI 127659i</strain>
    </source>
</reference>
<keyword evidence="4" id="KW-1185">Reference proteome</keyword>
<feature type="coiled-coil region" evidence="1">
    <location>
        <begin position="341"/>
        <end position="382"/>
    </location>
</feature>
<keyword evidence="1" id="KW-0175">Coiled coil</keyword>
<feature type="compositionally biased region" description="Polar residues" evidence="2">
    <location>
        <begin position="197"/>
        <end position="209"/>
    </location>
</feature>
<sequence length="457" mass="50950">MSDHGLAFPDLESDAIKERYPDADDTRLLKRLQANWSKYHKYWDTDTKKELLKLINGGDVKTNDTNRCNASGHKFWNKKNELTWAIWIAMRTHYGIDKLQKLQAKVAAQFPGIFARSWVCPKQQENGNQMAGGEFDDGPLCIKPEEHSGKTRQGSVVTSEFGEADDLEAQTHTDSDTRKRAHPGSPGGPQRTKRRTPVTSKMHSPTHQSLAIGPPPRTPQRRSILDRMEGISKGIADTPTAMPSMIGSQIPGFPFPTNDTHIGIPLPMSKGSLLQRREQGGRVGPKNVSARCIELIRPADREVKIREVVDKIEECVQKLPVSMPEEMNYLKRSVYDLRSTTKTHCEEIQEAKETISELQRRVEEQQNQIDFQEQVVGQMEDAVFSIWQELHQPKESAPQHSQGAATPRYTATALPSNHTLPNVAEQYSVTNSMGGRAVVKAGPGTAQPNTLPGGTPI</sequence>
<gene>
    <name evidence="3" type="ORF">H9Q72_001489</name>
</gene>
<evidence type="ECO:0000256" key="2">
    <source>
        <dbReference type="SAM" id="MobiDB-lite"/>
    </source>
</evidence>
<evidence type="ECO:0000313" key="3">
    <source>
        <dbReference type="EMBL" id="KAG5772232.1"/>
    </source>
</evidence>
<organism evidence="3 4">
    <name type="scientific">Fusarium xylarioides</name>
    <dbReference type="NCBI Taxonomy" id="221167"/>
    <lineage>
        <taxon>Eukaryota</taxon>
        <taxon>Fungi</taxon>
        <taxon>Dikarya</taxon>
        <taxon>Ascomycota</taxon>
        <taxon>Pezizomycotina</taxon>
        <taxon>Sordariomycetes</taxon>
        <taxon>Hypocreomycetidae</taxon>
        <taxon>Hypocreales</taxon>
        <taxon>Nectriaceae</taxon>
        <taxon>Fusarium</taxon>
        <taxon>Fusarium fujikuroi species complex</taxon>
    </lineage>
</organism>
<feature type="compositionally biased region" description="Basic and acidic residues" evidence="2">
    <location>
        <begin position="169"/>
        <end position="178"/>
    </location>
</feature>
<dbReference type="Proteomes" id="UP000750502">
    <property type="component" value="Unassembled WGS sequence"/>
</dbReference>
<reference evidence="3" key="1">
    <citation type="journal article" date="2020" name="bioRxiv">
        <title>Historical genomics reveals the evolutionary mechanisms behind multiple outbreaks of the host-specific coffee wilt pathogen Fusarium xylarioides.</title>
        <authorList>
            <person name="Peck D."/>
            <person name="Nowell R.W."/>
            <person name="Flood J."/>
            <person name="Ryan M.J."/>
            <person name="Barraclough T.G."/>
        </authorList>
    </citation>
    <scope>NUCLEOTIDE SEQUENCE</scope>
    <source>
        <strain evidence="3">IMI 127659i</strain>
    </source>
</reference>
<feature type="region of interest" description="Disordered" evidence="2">
    <location>
        <begin position="128"/>
        <end position="221"/>
    </location>
</feature>
<evidence type="ECO:0000256" key="1">
    <source>
        <dbReference type="SAM" id="Coils"/>
    </source>
</evidence>
<comment type="caution">
    <text evidence="3">The sequence shown here is derived from an EMBL/GenBank/DDBJ whole genome shotgun (WGS) entry which is preliminary data.</text>
</comment>
<proteinExistence type="predicted"/>
<accession>A0A9P7I1R4</accession>
<dbReference type="EMBL" id="JADFTT010000026">
    <property type="protein sequence ID" value="KAG5772232.1"/>
    <property type="molecule type" value="Genomic_DNA"/>
</dbReference>